<feature type="domain" description="Rhodanese" evidence="6">
    <location>
        <begin position="57"/>
        <end position="174"/>
    </location>
</feature>
<dbReference type="Pfam" id="PF00581">
    <property type="entry name" value="Rhodanese"/>
    <property type="match status" value="2"/>
</dbReference>
<dbReference type="PANTHER" id="PTHR11364:SF27">
    <property type="entry name" value="SULFURTRANSFERASE"/>
    <property type="match status" value="1"/>
</dbReference>
<dbReference type="InterPro" id="IPR036873">
    <property type="entry name" value="Rhodanese-like_dom_sf"/>
</dbReference>
<dbReference type="PROSITE" id="PS00683">
    <property type="entry name" value="RHODANESE_2"/>
    <property type="match status" value="1"/>
</dbReference>
<dbReference type="NCBIfam" id="NF008557">
    <property type="entry name" value="PRK11493.1"/>
    <property type="match status" value="1"/>
</dbReference>
<evidence type="ECO:0000259" key="6">
    <source>
        <dbReference type="PROSITE" id="PS50206"/>
    </source>
</evidence>
<evidence type="ECO:0000256" key="2">
    <source>
        <dbReference type="ARBA" id="ARBA00022490"/>
    </source>
</evidence>
<feature type="domain" description="Rhodanese" evidence="6">
    <location>
        <begin position="218"/>
        <end position="331"/>
    </location>
</feature>
<protein>
    <recommendedName>
        <fullName evidence="5">Sulfurtransferase</fullName>
    </recommendedName>
</protein>
<dbReference type="Proteomes" id="UP001485043">
    <property type="component" value="Unassembled WGS sequence"/>
</dbReference>
<dbReference type="FunFam" id="3.40.250.10:FF:000015">
    <property type="entry name" value="Sulfurtransferase"/>
    <property type="match status" value="1"/>
</dbReference>
<evidence type="ECO:0000256" key="4">
    <source>
        <dbReference type="ARBA" id="ARBA00022737"/>
    </source>
</evidence>
<keyword evidence="2" id="KW-0963">Cytoplasm</keyword>
<comment type="subcellular location">
    <subcellularLocation>
        <location evidence="1">Cytoplasm</location>
    </subcellularLocation>
</comment>
<evidence type="ECO:0000313" key="8">
    <source>
        <dbReference type="Proteomes" id="UP001485043"/>
    </source>
</evidence>
<keyword evidence="3 5" id="KW-0808">Transferase</keyword>
<organism evidence="7 8">
    <name type="scientific">Apatococcus fuscideae</name>
    <dbReference type="NCBI Taxonomy" id="2026836"/>
    <lineage>
        <taxon>Eukaryota</taxon>
        <taxon>Viridiplantae</taxon>
        <taxon>Chlorophyta</taxon>
        <taxon>core chlorophytes</taxon>
        <taxon>Trebouxiophyceae</taxon>
        <taxon>Chlorellales</taxon>
        <taxon>Chlorellaceae</taxon>
        <taxon>Apatococcus</taxon>
    </lineage>
</organism>
<dbReference type="Gene3D" id="3.40.250.10">
    <property type="entry name" value="Rhodanese-like domain"/>
    <property type="match status" value="2"/>
</dbReference>
<keyword evidence="8" id="KW-1185">Reference proteome</keyword>
<dbReference type="CDD" id="cd01448">
    <property type="entry name" value="TST_Repeat_1"/>
    <property type="match status" value="1"/>
</dbReference>
<dbReference type="InterPro" id="IPR001763">
    <property type="entry name" value="Rhodanese-like_dom"/>
</dbReference>
<dbReference type="SUPFAM" id="SSF52821">
    <property type="entry name" value="Rhodanese/Cell cycle control phosphatase"/>
    <property type="match status" value="2"/>
</dbReference>
<dbReference type="FunFam" id="3.40.250.10:FF:000001">
    <property type="entry name" value="Sulfurtransferase"/>
    <property type="match status" value="1"/>
</dbReference>
<name>A0AAW1T9C6_9CHLO</name>
<evidence type="ECO:0000256" key="3">
    <source>
        <dbReference type="ARBA" id="ARBA00022679"/>
    </source>
</evidence>
<dbReference type="CDD" id="cd01449">
    <property type="entry name" value="TST_Repeat_2"/>
    <property type="match status" value="1"/>
</dbReference>
<dbReference type="GO" id="GO:0005739">
    <property type="term" value="C:mitochondrion"/>
    <property type="evidence" value="ECO:0007669"/>
    <property type="project" value="TreeGrafter"/>
</dbReference>
<proteinExistence type="predicted"/>
<gene>
    <name evidence="7" type="ORF">WJX84_007915</name>
</gene>
<dbReference type="EMBL" id="JALJOV010000241">
    <property type="protein sequence ID" value="KAK9865518.1"/>
    <property type="molecule type" value="Genomic_DNA"/>
</dbReference>
<dbReference type="AlphaFoldDB" id="A0AAW1T9C6"/>
<dbReference type="PANTHER" id="PTHR11364">
    <property type="entry name" value="THIOSULFATE SULFERTANSFERASE"/>
    <property type="match status" value="1"/>
</dbReference>
<sequence length="333" mass="36183">MLLVRASVLFLPRLNRTHIRSALPLYHKSFLTCASMAESSGTLPSLVGPSWLSDRLEQKDVKILDGSWYLPAAGRDAKAEFRQGRIPGAHYFDMNGISDHSTDLPHMLPSDAQFAAAMDALDIHNSSTVVVYDGAGIFSAPRVFWTFKAFGHAQVTVLNGGMPAWKAAGLPVDSRQIAEDVLGRGLAAAQHPPSQSSYTAHLQKHMMRDWKQVLDNVESRQETVVDARAADRFQGKAPEPREGMRSGHIPGSLNVPFGQLLQDGRYKSPDELREAFAAAGVDIHQPITASCGSGVTACILALGLDQLQASKVAVYDGSWSEWGSRQDLPVQQA</sequence>
<evidence type="ECO:0000256" key="1">
    <source>
        <dbReference type="ARBA" id="ARBA00004496"/>
    </source>
</evidence>
<evidence type="ECO:0000313" key="7">
    <source>
        <dbReference type="EMBL" id="KAK9865518.1"/>
    </source>
</evidence>
<dbReference type="GO" id="GO:0004792">
    <property type="term" value="F:thiosulfate-cyanide sulfurtransferase activity"/>
    <property type="evidence" value="ECO:0007669"/>
    <property type="project" value="InterPro"/>
</dbReference>
<accession>A0AAW1T9C6</accession>
<reference evidence="7 8" key="1">
    <citation type="journal article" date="2024" name="Nat. Commun.">
        <title>Phylogenomics reveals the evolutionary origins of lichenization in chlorophyte algae.</title>
        <authorList>
            <person name="Puginier C."/>
            <person name="Libourel C."/>
            <person name="Otte J."/>
            <person name="Skaloud P."/>
            <person name="Haon M."/>
            <person name="Grisel S."/>
            <person name="Petersen M."/>
            <person name="Berrin J.G."/>
            <person name="Delaux P.M."/>
            <person name="Dal Grande F."/>
            <person name="Keller J."/>
        </authorList>
    </citation>
    <scope>NUCLEOTIDE SEQUENCE [LARGE SCALE GENOMIC DNA]</scope>
    <source>
        <strain evidence="7 8">SAG 2523</strain>
    </source>
</reference>
<comment type="caution">
    <text evidence="7">The sequence shown here is derived from an EMBL/GenBank/DDBJ whole genome shotgun (WGS) entry which is preliminary data.</text>
</comment>
<dbReference type="InterPro" id="IPR001307">
    <property type="entry name" value="Thiosulphate_STrfase_CS"/>
</dbReference>
<dbReference type="InterPro" id="IPR045078">
    <property type="entry name" value="TST/MPST-like"/>
</dbReference>
<dbReference type="SMART" id="SM00450">
    <property type="entry name" value="RHOD"/>
    <property type="match status" value="2"/>
</dbReference>
<keyword evidence="4" id="KW-0677">Repeat</keyword>
<evidence type="ECO:0000256" key="5">
    <source>
        <dbReference type="RuleBase" id="RU000507"/>
    </source>
</evidence>
<dbReference type="PROSITE" id="PS50206">
    <property type="entry name" value="RHODANESE_3"/>
    <property type="match status" value="2"/>
</dbReference>